<evidence type="ECO:0000313" key="4">
    <source>
        <dbReference type="Proteomes" id="UP000276834"/>
    </source>
</evidence>
<reference evidence="2 4" key="1">
    <citation type="journal article" date="2018" name="Proc. R. Soc. B">
        <title>A non-coding region near Follistatin controls head colour polymorphism in the Gouldian finch.</title>
        <authorList>
            <person name="Toomey M.B."/>
            <person name="Marques C.I."/>
            <person name="Andrade P."/>
            <person name="Araujo P.M."/>
            <person name="Sabatino S."/>
            <person name="Gazda M.A."/>
            <person name="Afonso S."/>
            <person name="Lopes R.J."/>
            <person name="Corbo J.C."/>
            <person name="Carneiro M."/>
        </authorList>
    </citation>
    <scope>NUCLEOTIDE SEQUENCE [LARGE SCALE GENOMIC DNA]</scope>
    <source>
        <strain evidence="2">Red01</strain>
        <tissue evidence="2">Muscle</tissue>
    </source>
</reference>
<proteinExistence type="predicted"/>
<feature type="region of interest" description="Disordered" evidence="1">
    <location>
        <begin position="37"/>
        <end position="114"/>
    </location>
</feature>
<organism evidence="2 4">
    <name type="scientific">Chloebia gouldiae</name>
    <name type="common">Gouldian finch</name>
    <name type="synonym">Erythrura gouldiae</name>
    <dbReference type="NCBI Taxonomy" id="44316"/>
    <lineage>
        <taxon>Eukaryota</taxon>
        <taxon>Metazoa</taxon>
        <taxon>Chordata</taxon>
        <taxon>Craniata</taxon>
        <taxon>Vertebrata</taxon>
        <taxon>Euteleostomi</taxon>
        <taxon>Archelosauria</taxon>
        <taxon>Archosauria</taxon>
        <taxon>Dinosauria</taxon>
        <taxon>Saurischia</taxon>
        <taxon>Theropoda</taxon>
        <taxon>Coelurosauria</taxon>
        <taxon>Aves</taxon>
        <taxon>Neognathae</taxon>
        <taxon>Neoaves</taxon>
        <taxon>Telluraves</taxon>
        <taxon>Australaves</taxon>
        <taxon>Passeriformes</taxon>
        <taxon>Passeroidea</taxon>
        <taxon>Passeridae</taxon>
        <taxon>Chloebia</taxon>
    </lineage>
</organism>
<evidence type="ECO:0000313" key="3">
    <source>
        <dbReference type="EMBL" id="RLV62928.1"/>
    </source>
</evidence>
<reference evidence="2" key="2">
    <citation type="submission" date="2018-08" db="EMBL/GenBank/DDBJ databases">
        <authorList>
            <person name="Sabatino S.J."/>
        </authorList>
    </citation>
    <scope>NUCLEOTIDE SEQUENCE</scope>
    <source>
        <strain evidence="2">Red01</strain>
        <tissue evidence="2">Muscle</tissue>
    </source>
</reference>
<sequence>SVRVPPIGHWWHRGCGLAAPGVPIGCLAVPEEEGRFPLAGTEPRRRHRHHPHGGLRGGRLSWATPTKMAAVHPDRAPKMANESQTALPNDAETMPPRWPTTHGPRPQIIPKSPP</sequence>
<protein>
    <submittedName>
        <fullName evidence="2">Uncharacterized protein</fullName>
    </submittedName>
</protein>
<dbReference type="Proteomes" id="UP000276834">
    <property type="component" value="Unassembled WGS sequence"/>
</dbReference>
<gene>
    <name evidence="3" type="ORF">DV515_00018801</name>
    <name evidence="2" type="ORF">DV515_00018802</name>
</gene>
<feature type="compositionally biased region" description="Basic residues" evidence="1">
    <location>
        <begin position="44"/>
        <end position="53"/>
    </location>
</feature>
<keyword evidence="4" id="KW-1185">Reference proteome</keyword>
<dbReference type="EMBL" id="QUSF01004759">
    <property type="protein sequence ID" value="RLV62927.1"/>
    <property type="molecule type" value="Genomic_DNA"/>
</dbReference>
<feature type="non-terminal residue" evidence="2">
    <location>
        <position position="1"/>
    </location>
</feature>
<dbReference type="AlphaFoldDB" id="A0A3L8Q6H2"/>
<accession>A0A3L8Q6H2</accession>
<evidence type="ECO:0000256" key="1">
    <source>
        <dbReference type="SAM" id="MobiDB-lite"/>
    </source>
</evidence>
<dbReference type="EMBL" id="QUSF01004758">
    <property type="protein sequence ID" value="RLV62928.1"/>
    <property type="molecule type" value="Genomic_DNA"/>
</dbReference>
<comment type="caution">
    <text evidence="2">The sequence shown here is derived from an EMBL/GenBank/DDBJ whole genome shotgun (WGS) entry which is preliminary data.</text>
</comment>
<name>A0A3L8Q6H2_CHLGU</name>
<evidence type="ECO:0000313" key="2">
    <source>
        <dbReference type="EMBL" id="RLV62927.1"/>
    </source>
</evidence>